<evidence type="ECO:0000256" key="5">
    <source>
        <dbReference type="ARBA" id="ARBA00022970"/>
    </source>
</evidence>
<proteinExistence type="inferred from homology"/>
<dbReference type="PANTHER" id="PTHR33228">
    <property type="entry name" value="PROTEIN GLUTAMINE DUMPER 4-RELATED"/>
    <property type="match status" value="1"/>
</dbReference>
<dbReference type="AlphaFoldDB" id="A0AAD5IQ41"/>
<dbReference type="GO" id="GO:0080143">
    <property type="term" value="P:regulation of amino acid export"/>
    <property type="evidence" value="ECO:0007669"/>
    <property type="project" value="InterPro"/>
</dbReference>
<accession>A0AAD5IQ41</accession>
<evidence type="ECO:0000256" key="9">
    <source>
        <dbReference type="SAM" id="Phobius"/>
    </source>
</evidence>
<name>A0AAD5IQ41_ACENE</name>
<reference evidence="10" key="2">
    <citation type="submission" date="2023-02" db="EMBL/GenBank/DDBJ databases">
        <authorList>
            <person name="Swenson N.G."/>
            <person name="Wegrzyn J.L."/>
            <person name="Mcevoy S.L."/>
        </authorList>
    </citation>
    <scope>NUCLEOTIDE SEQUENCE</scope>
    <source>
        <strain evidence="10">91603</strain>
        <tissue evidence="10">Leaf</tissue>
    </source>
</reference>
<feature type="transmembrane region" description="Helical" evidence="9">
    <location>
        <begin position="20"/>
        <end position="38"/>
    </location>
</feature>
<evidence type="ECO:0000256" key="7">
    <source>
        <dbReference type="ARBA" id="ARBA00023136"/>
    </source>
</evidence>
<comment type="subcellular location">
    <subcellularLocation>
        <location evidence="1">Membrane</location>
        <topology evidence="1">Single-pass membrane protein</topology>
    </subcellularLocation>
</comment>
<evidence type="ECO:0000256" key="8">
    <source>
        <dbReference type="SAM" id="MobiDB-lite"/>
    </source>
</evidence>
<dbReference type="GO" id="GO:0006865">
    <property type="term" value="P:amino acid transport"/>
    <property type="evidence" value="ECO:0007669"/>
    <property type="project" value="UniProtKB-KW"/>
</dbReference>
<keyword evidence="11" id="KW-1185">Reference proteome</keyword>
<comment type="caution">
    <text evidence="10">The sequence shown here is derived from an EMBL/GenBank/DDBJ whole genome shotgun (WGS) entry which is preliminary data.</text>
</comment>
<keyword evidence="7 9" id="KW-0472">Membrane</keyword>
<feature type="region of interest" description="Disordered" evidence="8">
    <location>
        <begin position="44"/>
        <end position="64"/>
    </location>
</feature>
<protein>
    <submittedName>
        <fullName evidence="10">Uncharacterized protein</fullName>
    </submittedName>
</protein>
<dbReference type="Proteomes" id="UP001064489">
    <property type="component" value="Chromosome 8"/>
</dbReference>
<dbReference type="InterPro" id="IPR040359">
    <property type="entry name" value="GDU"/>
</dbReference>
<dbReference type="PANTHER" id="PTHR33228:SF76">
    <property type="entry name" value="PROTEIN GLUTAMINE DUMPER 7"/>
    <property type="match status" value="1"/>
</dbReference>
<sequence>MVLPGADDSENLTWDSTTEFIFGVVTVMVVVFIFLLLLKFSCSKSKPAASNTSTEPEQAKHQRDDVQEIVVIMAGEQNPSHIAKPTQICEQKRGGELEVGIRELETGQEGVAVTQWRGGSGCDAAAEEGVAMTRI</sequence>
<evidence type="ECO:0000256" key="2">
    <source>
        <dbReference type="ARBA" id="ARBA00009977"/>
    </source>
</evidence>
<keyword evidence="3" id="KW-0813">Transport</keyword>
<evidence type="ECO:0000313" key="10">
    <source>
        <dbReference type="EMBL" id="KAI9174242.1"/>
    </source>
</evidence>
<evidence type="ECO:0000256" key="4">
    <source>
        <dbReference type="ARBA" id="ARBA00022692"/>
    </source>
</evidence>
<keyword evidence="6 9" id="KW-1133">Transmembrane helix</keyword>
<evidence type="ECO:0000256" key="1">
    <source>
        <dbReference type="ARBA" id="ARBA00004167"/>
    </source>
</evidence>
<comment type="similarity">
    <text evidence="2">Belongs to the GLUTAMINE DUMPER 1 (TC 9.B.60) family.</text>
</comment>
<dbReference type="EMBL" id="JAJSOW010000103">
    <property type="protein sequence ID" value="KAI9174242.1"/>
    <property type="molecule type" value="Genomic_DNA"/>
</dbReference>
<organism evidence="10 11">
    <name type="scientific">Acer negundo</name>
    <name type="common">Box elder</name>
    <dbReference type="NCBI Taxonomy" id="4023"/>
    <lineage>
        <taxon>Eukaryota</taxon>
        <taxon>Viridiplantae</taxon>
        <taxon>Streptophyta</taxon>
        <taxon>Embryophyta</taxon>
        <taxon>Tracheophyta</taxon>
        <taxon>Spermatophyta</taxon>
        <taxon>Magnoliopsida</taxon>
        <taxon>eudicotyledons</taxon>
        <taxon>Gunneridae</taxon>
        <taxon>Pentapetalae</taxon>
        <taxon>rosids</taxon>
        <taxon>malvids</taxon>
        <taxon>Sapindales</taxon>
        <taxon>Sapindaceae</taxon>
        <taxon>Hippocastanoideae</taxon>
        <taxon>Acereae</taxon>
        <taxon>Acer</taxon>
    </lineage>
</organism>
<keyword evidence="4 9" id="KW-0812">Transmembrane</keyword>
<gene>
    <name evidence="10" type="ORF">LWI28_014502</name>
</gene>
<keyword evidence="5" id="KW-0029">Amino-acid transport</keyword>
<evidence type="ECO:0000313" key="11">
    <source>
        <dbReference type="Proteomes" id="UP001064489"/>
    </source>
</evidence>
<evidence type="ECO:0000256" key="6">
    <source>
        <dbReference type="ARBA" id="ARBA00022989"/>
    </source>
</evidence>
<reference evidence="10" key="1">
    <citation type="journal article" date="2022" name="Plant J.">
        <title>Strategies of tolerance reflected in two North American maple genomes.</title>
        <authorList>
            <person name="McEvoy S.L."/>
            <person name="Sezen U.U."/>
            <person name="Trouern-Trend A."/>
            <person name="McMahon S.M."/>
            <person name="Schaberg P.G."/>
            <person name="Yang J."/>
            <person name="Wegrzyn J.L."/>
            <person name="Swenson N.G."/>
        </authorList>
    </citation>
    <scope>NUCLEOTIDE SEQUENCE</scope>
    <source>
        <strain evidence="10">91603</strain>
    </source>
</reference>
<dbReference type="GO" id="GO:0016020">
    <property type="term" value="C:membrane"/>
    <property type="evidence" value="ECO:0007669"/>
    <property type="project" value="UniProtKB-SubCell"/>
</dbReference>
<evidence type="ECO:0000256" key="3">
    <source>
        <dbReference type="ARBA" id="ARBA00022448"/>
    </source>
</evidence>